<evidence type="ECO:0000313" key="3">
    <source>
        <dbReference type="Proteomes" id="UP000248039"/>
    </source>
</evidence>
<dbReference type="Pfam" id="PF13560">
    <property type="entry name" value="HTH_31"/>
    <property type="match status" value="1"/>
</dbReference>
<dbReference type="InterPro" id="IPR010982">
    <property type="entry name" value="Lambda_DNA-bd_dom_sf"/>
</dbReference>
<gene>
    <name evidence="2" type="ORF">C7C46_09545</name>
</gene>
<proteinExistence type="predicted"/>
<dbReference type="SUPFAM" id="SSF47413">
    <property type="entry name" value="lambda repressor-like DNA-binding domains"/>
    <property type="match status" value="1"/>
</dbReference>
<dbReference type="AlphaFoldDB" id="A0A2V4NRM3"/>
<dbReference type="Gene3D" id="1.10.260.40">
    <property type="entry name" value="lambda repressor-like DNA-binding domains"/>
    <property type="match status" value="1"/>
</dbReference>
<feature type="domain" description="HTH cro/C1-type" evidence="1">
    <location>
        <begin position="18"/>
        <end position="72"/>
    </location>
</feature>
<accession>A0A2V4NRM3</accession>
<dbReference type="Proteomes" id="UP000248039">
    <property type="component" value="Unassembled WGS sequence"/>
</dbReference>
<dbReference type="EMBL" id="PYBW01000030">
    <property type="protein sequence ID" value="PYC82598.1"/>
    <property type="molecule type" value="Genomic_DNA"/>
</dbReference>
<organism evidence="2 3">
    <name type="scientific">Streptomyces tateyamensis</name>
    <dbReference type="NCBI Taxonomy" id="565073"/>
    <lineage>
        <taxon>Bacteria</taxon>
        <taxon>Bacillati</taxon>
        <taxon>Actinomycetota</taxon>
        <taxon>Actinomycetes</taxon>
        <taxon>Kitasatosporales</taxon>
        <taxon>Streptomycetaceae</taxon>
        <taxon>Streptomyces</taxon>
    </lineage>
</organism>
<dbReference type="GO" id="GO:0003677">
    <property type="term" value="F:DNA binding"/>
    <property type="evidence" value="ECO:0007669"/>
    <property type="project" value="InterPro"/>
</dbReference>
<dbReference type="SMART" id="SM00530">
    <property type="entry name" value="HTH_XRE"/>
    <property type="match status" value="1"/>
</dbReference>
<comment type="caution">
    <text evidence="2">The sequence shown here is derived from an EMBL/GenBank/DDBJ whole genome shotgun (WGS) entry which is preliminary data.</text>
</comment>
<evidence type="ECO:0000259" key="1">
    <source>
        <dbReference type="PROSITE" id="PS50943"/>
    </source>
</evidence>
<name>A0A2V4NRM3_9ACTN</name>
<dbReference type="InterPro" id="IPR001387">
    <property type="entry name" value="Cro/C1-type_HTH"/>
</dbReference>
<reference evidence="2 3" key="1">
    <citation type="submission" date="2018-03" db="EMBL/GenBank/DDBJ databases">
        <title>Bioinformatic expansion and discovery of thiopeptide antibiotics.</title>
        <authorList>
            <person name="Schwalen C.J."/>
            <person name="Hudson G.A."/>
            <person name="Mitchell D.A."/>
        </authorList>
    </citation>
    <scope>NUCLEOTIDE SEQUENCE [LARGE SCALE GENOMIC DNA]</scope>
    <source>
        <strain evidence="2 3">ATCC 21389</strain>
    </source>
</reference>
<dbReference type="PROSITE" id="PS50943">
    <property type="entry name" value="HTH_CROC1"/>
    <property type="match status" value="1"/>
</dbReference>
<dbReference type="OrthoDB" id="3504495at2"/>
<sequence>MSEAVRAPIDARQIGSVIRRARRAAGRSQENVASALGYHQSKLSRLERGSGTDDVRVLRAVAAELDIPLESLGLTASPSSADTRTDDMYRRGFVAAGVAALATPARSLTTSLELVQALLPTVTPLPDRQPLTQATLRHELAKARRHLYSCRYTELEALLPTLLADLRRAQHESPDDLTLAGLTATAYQTAVSMLIKLGDTGSAWLAVGRAMSEAERSGNPTVLASSVRVQTHLMARERHHLPAVTMVRHTADQLGGHYDQREPGDLAAFGLMLLRGVTAASTGGDRSTTTELLDQADEVARYVDRDRPDAWANFSPTNVALHRVSAAVALGDAGTAVEAARPLLRRRIPAPERQAALWVDLARAFNQQGKLFEGYRALRIAERHAAEDIRRRPDIRELVADMTARDRRGALPELRQFSRELGVRP</sequence>
<protein>
    <submittedName>
        <fullName evidence="2">Transcriptional regulator</fullName>
    </submittedName>
</protein>
<evidence type="ECO:0000313" key="2">
    <source>
        <dbReference type="EMBL" id="PYC82598.1"/>
    </source>
</evidence>
<dbReference type="CDD" id="cd00093">
    <property type="entry name" value="HTH_XRE"/>
    <property type="match status" value="1"/>
</dbReference>
<dbReference type="RefSeq" id="WP_110667785.1">
    <property type="nucleotide sequence ID" value="NZ_PYBW01000030.1"/>
</dbReference>
<keyword evidence="3" id="KW-1185">Reference proteome</keyword>